<accession>A0A8H4AYA3</accession>
<keyword evidence="4" id="KW-1185">Reference proteome</keyword>
<keyword evidence="1" id="KW-0812">Transmembrane</keyword>
<name>A0A8H4AYA3_GIGMA</name>
<keyword evidence="1" id="KW-0472">Membrane</keyword>
<feature type="signal peptide" evidence="2">
    <location>
        <begin position="1"/>
        <end position="27"/>
    </location>
</feature>
<dbReference type="EMBL" id="WTPW01000129">
    <property type="protein sequence ID" value="KAF0544001.1"/>
    <property type="molecule type" value="Genomic_DNA"/>
</dbReference>
<feature type="transmembrane region" description="Helical" evidence="1">
    <location>
        <begin position="208"/>
        <end position="229"/>
    </location>
</feature>
<dbReference type="AlphaFoldDB" id="A0A8H4AYA3"/>
<comment type="caution">
    <text evidence="3">The sequence shown here is derived from an EMBL/GenBank/DDBJ whole genome shotgun (WGS) entry which is preliminary data.</text>
</comment>
<evidence type="ECO:0000313" key="4">
    <source>
        <dbReference type="Proteomes" id="UP000439903"/>
    </source>
</evidence>
<protein>
    <submittedName>
        <fullName evidence="3">Uncharacterized protein</fullName>
    </submittedName>
</protein>
<sequence length="241" mass="26846">MKPIILSSNNILAFSFLILSKLNEVKSGPIFNSCLYNSFKTNNPYNSLLHYNFTNDIVVRCVNPILPDVNKHQRLAGNTLSKNSTFLCNKIDQDIFCYNTDGMTCAGIVGHSTITGNIILGNCTGKENLNGVANYLANINVKDGNTYVSCTNNKFCSNLECWWDEVWTCHNPDYAHISDYTNQNCFVQLITNSSSINSTTTASSSTNILIGCLVGVIGGVICVAILYFWRRHKFIYKNFTV</sequence>
<dbReference type="Proteomes" id="UP000439903">
    <property type="component" value="Unassembled WGS sequence"/>
</dbReference>
<organism evidence="3 4">
    <name type="scientific">Gigaspora margarita</name>
    <dbReference type="NCBI Taxonomy" id="4874"/>
    <lineage>
        <taxon>Eukaryota</taxon>
        <taxon>Fungi</taxon>
        <taxon>Fungi incertae sedis</taxon>
        <taxon>Mucoromycota</taxon>
        <taxon>Glomeromycotina</taxon>
        <taxon>Glomeromycetes</taxon>
        <taxon>Diversisporales</taxon>
        <taxon>Gigasporaceae</taxon>
        <taxon>Gigaspora</taxon>
    </lineage>
</organism>
<reference evidence="3 4" key="1">
    <citation type="journal article" date="2019" name="Environ. Microbiol.">
        <title>At the nexus of three kingdoms: the genome of the mycorrhizal fungus Gigaspora margarita provides insights into plant, endobacterial and fungal interactions.</title>
        <authorList>
            <person name="Venice F."/>
            <person name="Ghignone S."/>
            <person name="Salvioli di Fossalunga A."/>
            <person name="Amselem J."/>
            <person name="Novero M."/>
            <person name="Xianan X."/>
            <person name="Sedzielewska Toro K."/>
            <person name="Morin E."/>
            <person name="Lipzen A."/>
            <person name="Grigoriev I.V."/>
            <person name="Henrissat B."/>
            <person name="Martin F.M."/>
            <person name="Bonfante P."/>
        </authorList>
    </citation>
    <scope>NUCLEOTIDE SEQUENCE [LARGE SCALE GENOMIC DNA]</scope>
    <source>
        <strain evidence="3 4">BEG34</strain>
    </source>
</reference>
<evidence type="ECO:0000313" key="3">
    <source>
        <dbReference type="EMBL" id="KAF0544001.1"/>
    </source>
</evidence>
<proteinExistence type="predicted"/>
<feature type="chain" id="PRO_5034781119" evidence="2">
    <location>
        <begin position="28"/>
        <end position="241"/>
    </location>
</feature>
<gene>
    <name evidence="3" type="ORF">F8M41_003209</name>
</gene>
<evidence type="ECO:0000256" key="2">
    <source>
        <dbReference type="SAM" id="SignalP"/>
    </source>
</evidence>
<keyword evidence="1" id="KW-1133">Transmembrane helix</keyword>
<keyword evidence="2" id="KW-0732">Signal</keyword>
<evidence type="ECO:0000256" key="1">
    <source>
        <dbReference type="SAM" id="Phobius"/>
    </source>
</evidence>
<dbReference type="OrthoDB" id="2438617at2759"/>